<evidence type="ECO:0008006" key="2">
    <source>
        <dbReference type="Google" id="ProtNLM"/>
    </source>
</evidence>
<evidence type="ECO:0000313" key="1">
    <source>
        <dbReference type="EMBL" id="GAG39543.1"/>
    </source>
</evidence>
<dbReference type="Gene3D" id="1.25.10.10">
    <property type="entry name" value="Leucine-rich Repeat Variant"/>
    <property type="match status" value="1"/>
</dbReference>
<name>X0XSD1_9ZZZZ</name>
<feature type="non-terminal residue" evidence="1">
    <location>
        <position position="1"/>
    </location>
</feature>
<dbReference type="AlphaFoldDB" id="X0XSD1"/>
<sequence>YNTKIGVNLTKDAKSFLLQHREAALPHLLEFVEVPTTYSNKERRITNVFDLLADIGRRKAVVPLVRKLFALEKQKGWIPSADLCETLARMGDQDLIPQLLSLYPYENAAIQTRIHYIISYARLPSLVPALIQKMEGYFILGEPPPSSLVEALVGQADHRARETLRKILRTSPDTADVDRYALRGLYELRENFDKLNLTGKQKLDLHFVKRYPYTLTRYPIRHRGPNDQLRDLIKKRIDQKKKALKKT</sequence>
<reference evidence="1" key="1">
    <citation type="journal article" date="2014" name="Front. Microbiol.">
        <title>High frequency of phylogenetically diverse reductive dehalogenase-homologous genes in deep subseafloor sedimentary metagenomes.</title>
        <authorList>
            <person name="Kawai M."/>
            <person name="Futagami T."/>
            <person name="Toyoda A."/>
            <person name="Takaki Y."/>
            <person name="Nishi S."/>
            <person name="Hori S."/>
            <person name="Arai W."/>
            <person name="Tsubouchi T."/>
            <person name="Morono Y."/>
            <person name="Uchiyama I."/>
            <person name="Ito T."/>
            <person name="Fujiyama A."/>
            <person name="Inagaki F."/>
            <person name="Takami H."/>
        </authorList>
    </citation>
    <scope>NUCLEOTIDE SEQUENCE</scope>
    <source>
        <strain evidence="1">Expedition CK06-06</strain>
    </source>
</reference>
<dbReference type="EMBL" id="BARS01046069">
    <property type="protein sequence ID" value="GAG39543.1"/>
    <property type="molecule type" value="Genomic_DNA"/>
</dbReference>
<dbReference type="InterPro" id="IPR011989">
    <property type="entry name" value="ARM-like"/>
</dbReference>
<comment type="caution">
    <text evidence="1">The sequence shown here is derived from an EMBL/GenBank/DDBJ whole genome shotgun (WGS) entry which is preliminary data.</text>
</comment>
<gene>
    <name evidence="1" type="ORF">S01H1_69386</name>
</gene>
<accession>X0XSD1</accession>
<protein>
    <recommendedName>
        <fullName evidence="2">HEAT repeat domain-containing protein</fullName>
    </recommendedName>
</protein>
<organism evidence="1">
    <name type="scientific">marine sediment metagenome</name>
    <dbReference type="NCBI Taxonomy" id="412755"/>
    <lineage>
        <taxon>unclassified sequences</taxon>
        <taxon>metagenomes</taxon>
        <taxon>ecological metagenomes</taxon>
    </lineage>
</organism>
<proteinExistence type="predicted"/>
<feature type="non-terminal residue" evidence="1">
    <location>
        <position position="247"/>
    </location>
</feature>